<dbReference type="Gene3D" id="2.30.30.100">
    <property type="match status" value="1"/>
</dbReference>
<dbReference type="InterPro" id="IPR008988">
    <property type="entry name" value="Transcriptional_repressor_C"/>
</dbReference>
<dbReference type="EC" id="6.3.4.15" evidence="5"/>
<dbReference type="SUPFAM" id="SSF50037">
    <property type="entry name" value="C-terminal domain of transcriptional repressors"/>
    <property type="match status" value="1"/>
</dbReference>
<evidence type="ECO:0000256" key="2">
    <source>
        <dbReference type="ARBA" id="ARBA00022741"/>
    </source>
</evidence>
<evidence type="ECO:0000256" key="1">
    <source>
        <dbReference type="ARBA" id="ARBA00022598"/>
    </source>
</evidence>
<dbReference type="EMBL" id="JBHSCW010000002">
    <property type="protein sequence ID" value="MFC4350768.1"/>
    <property type="molecule type" value="Genomic_DNA"/>
</dbReference>
<keyword evidence="4" id="KW-0092">Biotin</keyword>
<dbReference type="RefSeq" id="WP_382421113.1">
    <property type="nucleotide sequence ID" value="NZ_JBHSCW010000002.1"/>
</dbReference>
<name>A0ABV8UHL8_9PROT</name>
<keyword evidence="3" id="KW-0067">ATP-binding</keyword>
<reference evidence="9" key="1">
    <citation type="journal article" date="2019" name="Int. J. Syst. Evol. Microbiol.">
        <title>The Global Catalogue of Microorganisms (GCM) 10K type strain sequencing project: providing services to taxonomists for standard genome sequencing and annotation.</title>
        <authorList>
            <consortium name="The Broad Institute Genomics Platform"/>
            <consortium name="The Broad Institute Genome Sequencing Center for Infectious Disease"/>
            <person name="Wu L."/>
            <person name="Ma J."/>
        </authorList>
    </citation>
    <scope>NUCLEOTIDE SEQUENCE [LARGE SCALE GENOMIC DNA]</scope>
    <source>
        <strain evidence="9">CECT 8472</strain>
    </source>
</reference>
<evidence type="ECO:0000256" key="4">
    <source>
        <dbReference type="ARBA" id="ARBA00023267"/>
    </source>
</evidence>
<evidence type="ECO:0000256" key="3">
    <source>
        <dbReference type="ARBA" id="ARBA00022840"/>
    </source>
</evidence>
<organism evidence="8 9">
    <name type="scientific">Fodinicurvata halophila</name>
    <dbReference type="NCBI Taxonomy" id="1419723"/>
    <lineage>
        <taxon>Bacteria</taxon>
        <taxon>Pseudomonadati</taxon>
        <taxon>Pseudomonadota</taxon>
        <taxon>Alphaproteobacteria</taxon>
        <taxon>Rhodospirillales</taxon>
        <taxon>Rhodovibrionaceae</taxon>
        <taxon>Fodinicurvata</taxon>
    </lineage>
</organism>
<dbReference type="Pfam" id="PF16917">
    <property type="entry name" value="BPL_LplA_LipB_2"/>
    <property type="match status" value="1"/>
</dbReference>
<keyword evidence="2" id="KW-0547">Nucleotide-binding</keyword>
<feature type="domain" description="BPL/LPL catalytic" evidence="7">
    <location>
        <begin position="10"/>
        <end position="191"/>
    </location>
</feature>
<proteinExistence type="predicted"/>
<dbReference type="InterPro" id="IPR004143">
    <property type="entry name" value="BPL_LPL_catalytic"/>
</dbReference>
<sequence>MMEPREDRPVRLPPAYRLVQHESVNSTMDEARRLAETGAEDGTLIWAREQTTGRGRQGREWTSPPGNLYLSLVLRPECEPSEAVQLGFVAALAIGDAIGAVSPPVNVTYKWPNDVLLNHGKVAGILLESRSLTGGGIDHLILGCGVNIVSAPLDTPYRATCLHDEGAGQVDDIELLEAFGRHMLAWTSRWLDNGFASVRSRWLQHAERKGERIELRLPSETLAGVFEDIDPNGYLLLTLDDGTRRRISSGDVFPSG</sequence>
<comment type="catalytic activity">
    <reaction evidence="6">
        <text>biotin + L-lysyl-[protein] + ATP = N(6)-biotinyl-L-lysyl-[protein] + AMP + diphosphate + H(+)</text>
        <dbReference type="Rhea" id="RHEA:11756"/>
        <dbReference type="Rhea" id="RHEA-COMP:9752"/>
        <dbReference type="Rhea" id="RHEA-COMP:10505"/>
        <dbReference type="ChEBI" id="CHEBI:15378"/>
        <dbReference type="ChEBI" id="CHEBI:29969"/>
        <dbReference type="ChEBI" id="CHEBI:30616"/>
        <dbReference type="ChEBI" id="CHEBI:33019"/>
        <dbReference type="ChEBI" id="CHEBI:57586"/>
        <dbReference type="ChEBI" id="CHEBI:83144"/>
        <dbReference type="ChEBI" id="CHEBI:456215"/>
        <dbReference type="EC" id="6.3.4.15"/>
    </reaction>
</comment>
<dbReference type="InterPro" id="IPR004408">
    <property type="entry name" value="Biotin_CoA_COase_ligase"/>
</dbReference>
<dbReference type="InterPro" id="IPR003142">
    <property type="entry name" value="BPL_C"/>
</dbReference>
<dbReference type="NCBIfam" id="TIGR00121">
    <property type="entry name" value="birA_ligase"/>
    <property type="match status" value="1"/>
</dbReference>
<keyword evidence="1 8" id="KW-0436">Ligase</keyword>
<dbReference type="Proteomes" id="UP001595799">
    <property type="component" value="Unassembled WGS sequence"/>
</dbReference>
<dbReference type="PANTHER" id="PTHR12835">
    <property type="entry name" value="BIOTIN PROTEIN LIGASE"/>
    <property type="match status" value="1"/>
</dbReference>
<evidence type="ECO:0000256" key="5">
    <source>
        <dbReference type="ARBA" id="ARBA00024227"/>
    </source>
</evidence>
<keyword evidence="9" id="KW-1185">Reference proteome</keyword>
<dbReference type="InterPro" id="IPR045864">
    <property type="entry name" value="aa-tRNA-synth_II/BPL/LPL"/>
</dbReference>
<evidence type="ECO:0000259" key="7">
    <source>
        <dbReference type="PROSITE" id="PS51733"/>
    </source>
</evidence>
<dbReference type="Gene3D" id="3.30.930.10">
    <property type="entry name" value="Bira Bifunctional Protein, Domain 2"/>
    <property type="match status" value="1"/>
</dbReference>
<dbReference type="CDD" id="cd16442">
    <property type="entry name" value="BPL"/>
    <property type="match status" value="1"/>
</dbReference>
<evidence type="ECO:0000313" key="9">
    <source>
        <dbReference type="Proteomes" id="UP001595799"/>
    </source>
</evidence>
<dbReference type="PROSITE" id="PS51733">
    <property type="entry name" value="BPL_LPL_CATALYTIC"/>
    <property type="match status" value="1"/>
</dbReference>
<evidence type="ECO:0000313" key="8">
    <source>
        <dbReference type="EMBL" id="MFC4350768.1"/>
    </source>
</evidence>
<protein>
    <recommendedName>
        <fullName evidence="5">biotin--[biotin carboxyl-carrier protein] ligase</fullName>
        <ecNumber evidence="5">6.3.4.15</ecNumber>
    </recommendedName>
</protein>
<evidence type="ECO:0000256" key="6">
    <source>
        <dbReference type="ARBA" id="ARBA00047846"/>
    </source>
</evidence>
<gene>
    <name evidence="8" type="ORF">ACFOW6_04335</name>
</gene>
<dbReference type="Pfam" id="PF02237">
    <property type="entry name" value="BPL_C"/>
    <property type="match status" value="1"/>
</dbReference>
<dbReference type="GO" id="GO:0004077">
    <property type="term" value="F:biotin--[biotin carboxyl-carrier protein] ligase activity"/>
    <property type="evidence" value="ECO:0007669"/>
    <property type="project" value="UniProtKB-EC"/>
</dbReference>
<dbReference type="PANTHER" id="PTHR12835:SF5">
    <property type="entry name" value="BIOTIN--PROTEIN LIGASE"/>
    <property type="match status" value="1"/>
</dbReference>
<comment type="caution">
    <text evidence="8">The sequence shown here is derived from an EMBL/GenBank/DDBJ whole genome shotgun (WGS) entry which is preliminary data.</text>
</comment>
<accession>A0ABV8UHL8</accession>
<dbReference type="SUPFAM" id="SSF55681">
    <property type="entry name" value="Class II aaRS and biotin synthetases"/>
    <property type="match status" value="1"/>
</dbReference>